<name>A0A6N9Q0J2_9BACL</name>
<accession>A0A6N9Q0J2</accession>
<proteinExistence type="predicted"/>
<sequence length="115" mass="13356">MSKSEIYKRELSKLNEIFEDVEESKRKLVEGLIEDAAFLRSENHVLKQIITQTGMVKVHPEHPELQKPTESAKQYSKSVKDYCVVIKTLSGVLMRNTAEDDEEYNKILEEMRKNA</sequence>
<protein>
    <submittedName>
        <fullName evidence="1">Uncharacterized protein</fullName>
    </submittedName>
</protein>
<evidence type="ECO:0000313" key="2">
    <source>
        <dbReference type="Proteomes" id="UP000448943"/>
    </source>
</evidence>
<gene>
    <name evidence="1" type="ORF">ERL59_00680</name>
</gene>
<reference evidence="1 2" key="1">
    <citation type="submission" date="2019-01" db="EMBL/GenBank/DDBJ databases">
        <title>Chengkuizengella sp. nov., isolated from deep-sea sediment of East Pacific Ocean.</title>
        <authorList>
            <person name="Yang J."/>
            <person name="Lai Q."/>
            <person name="Shao Z."/>
        </authorList>
    </citation>
    <scope>NUCLEOTIDE SEQUENCE [LARGE SCALE GENOMIC DNA]</scope>
    <source>
        <strain evidence="1 2">YPA3-1-1</strain>
    </source>
</reference>
<dbReference type="RefSeq" id="WP_160643482.1">
    <property type="nucleotide sequence ID" value="NZ_SIJB01000002.1"/>
</dbReference>
<organism evidence="1 2">
    <name type="scientific">Chengkuizengella marina</name>
    <dbReference type="NCBI Taxonomy" id="2507566"/>
    <lineage>
        <taxon>Bacteria</taxon>
        <taxon>Bacillati</taxon>
        <taxon>Bacillota</taxon>
        <taxon>Bacilli</taxon>
        <taxon>Bacillales</taxon>
        <taxon>Paenibacillaceae</taxon>
        <taxon>Chengkuizengella</taxon>
    </lineage>
</organism>
<comment type="caution">
    <text evidence="1">The sequence shown here is derived from an EMBL/GenBank/DDBJ whole genome shotgun (WGS) entry which is preliminary data.</text>
</comment>
<dbReference type="OrthoDB" id="2615336at2"/>
<dbReference type="AlphaFoldDB" id="A0A6N9Q0J2"/>
<dbReference type="EMBL" id="SIJB01000002">
    <property type="protein sequence ID" value="NBI27484.1"/>
    <property type="molecule type" value="Genomic_DNA"/>
</dbReference>
<dbReference type="Proteomes" id="UP000448943">
    <property type="component" value="Unassembled WGS sequence"/>
</dbReference>
<evidence type="ECO:0000313" key="1">
    <source>
        <dbReference type="EMBL" id="NBI27484.1"/>
    </source>
</evidence>
<keyword evidence="2" id="KW-1185">Reference proteome</keyword>